<evidence type="ECO:0000256" key="1">
    <source>
        <dbReference type="ARBA" id="ARBA00022729"/>
    </source>
</evidence>
<keyword evidence="5" id="KW-1185">Reference proteome</keyword>
<evidence type="ECO:0000313" key="4">
    <source>
        <dbReference type="EMBL" id="SFX20643.1"/>
    </source>
</evidence>
<dbReference type="Gene3D" id="2.40.160.20">
    <property type="match status" value="1"/>
</dbReference>
<dbReference type="Pfam" id="PF13505">
    <property type="entry name" value="OMP_b-brl"/>
    <property type="match status" value="1"/>
</dbReference>
<reference evidence="4 5" key="1">
    <citation type="submission" date="2016-11" db="EMBL/GenBank/DDBJ databases">
        <authorList>
            <person name="Jaros S."/>
            <person name="Januszkiewicz K."/>
            <person name="Wedrychowicz H."/>
        </authorList>
    </citation>
    <scope>NUCLEOTIDE SEQUENCE [LARGE SCALE GENOMIC DNA]</scope>
    <source>
        <strain evidence="4 5">DSM 21637</strain>
    </source>
</reference>
<dbReference type="InterPro" id="IPR011250">
    <property type="entry name" value="OMP/PagP_B-barrel"/>
</dbReference>
<dbReference type="RefSeq" id="WP_072325049.1">
    <property type="nucleotide sequence ID" value="NZ_FPJW01000002.1"/>
</dbReference>
<name>A0A1K1V7C1_9GAMM</name>
<feature type="chain" id="PRO_5012159432" evidence="2">
    <location>
        <begin position="20"/>
        <end position="189"/>
    </location>
</feature>
<protein>
    <submittedName>
        <fullName evidence="4">Outer membrane protein beta-barrel domain-containing protein</fullName>
    </submittedName>
</protein>
<organism evidence="4 5">
    <name type="scientific">Marinospirillum alkaliphilum DSM 21637</name>
    <dbReference type="NCBI Taxonomy" id="1122209"/>
    <lineage>
        <taxon>Bacteria</taxon>
        <taxon>Pseudomonadati</taxon>
        <taxon>Pseudomonadota</taxon>
        <taxon>Gammaproteobacteria</taxon>
        <taxon>Oceanospirillales</taxon>
        <taxon>Oceanospirillaceae</taxon>
        <taxon>Marinospirillum</taxon>
    </lineage>
</organism>
<feature type="signal peptide" evidence="2">
    <location>
        <begin position="1"/>
        <end position="19"/>
    </location>
</feature>
<gene>
    <name evidence="4" type="ORF">SAMN02745752_00802</name>
</gene>
<keyword evidence="1 2" id="KW-0732">Signal</keyword>
<dbReference type="SUPFAM" id="SSF56925">
    <property type="entry name" value="OMPA-like"/>
    <property type="match status" value="1"/>
</dbReference>
<feature type="domain" description="Outer membrane protein beta-barrel" evidence="3">
    <location>
        <begin position="8"/>
        <end position="189"/>
    </location>
</feature>
<dbReference type="EMBL" id="FPJW01000002">
    <property type="protein sequence ID" value="SFX20643.1"/>
    <property type="molecule type" value="Genomic_DNA"/>
</dbReference>
<evidence type="ECO:0000256" key="2">
    <source>
        <dbReference type="SAM" id="SignalP"/>
    </source>
</evidence>
<dbReference type="STRING" id="1122209.SAMN02745752_00802"/>
<evidence type="ECO:0000259" key="3">
    <source>
        <dbReference type="Pfam" id="PF13505"/>
    </source>
</evidence>
<dbReference type="AlphaFoldDB" id="A0A1K1V7C1"/>
<dbReference type="Proteomes" id="UP000182350">
    <property type="component" value="Unassembled WGS sequence"/>
</dbReference>
<proteinExistence type="predicted"/>
<evidence type="ECO:0000313" key="5">
    <source>
        <dbReference type="Proteomes" id="UP000182350"/>
    </source>
</evidence>
<dbReference type="InterPro" id="IPR027385">
    <property type="entry name" value="Beta-barrel_OMP"/>
</dbReference>
<accession>A0A1K1V7C1</accession>
<sequence>MKKAVMVVGLSLVPMMAAAESRTAIEVLAGSATHQISYASFSHKLGSDTSMGLRLAFHANDRFAVELGYTDYGKVTDTYYDAGDRIDESAEATSINLGVKGVYPMSEQFGLVGRIGFAMWDFKYLEEDEYFGNSSFSKSGTDLYLGFGFEYRVTRDFHLGLDYNYVSMDLGSSVSYDVGSFALYAGMSF</sequence>
<dbReference type="OrthoDB" id="7620169at2"/>